<keyword evidence="5 10" id="KW-0812">Transmembrane</keyword>
<accession>A0ABR4FHA2</accession>
<dbReference type="Proteomes" id="UP001610563">
    <property type="component" value="Unassembled WGS sequence"/>
</dbReference>
<comment type="subcellular location">
    <subcellularLocation>
        <location evidence="1">Endomembrane system</location>
        <topology evidence="1">Multi-pass membrane protein</topology>
    </subcellularLocation>
    <subcellularLocation>
        <location evidence="10">Vacuole membrane</location>
    </subcellularLocation>
</comment>
<comment type="function">
    <text evidence="10">Has a role in promoting intracellular calcium ion sequestration via the exchange of calcium ions for hydrogen ions across the vacuolar membrane. Involved also in manganese ion homeostasis via its uptake into the vacuole.</text>
</comment>
<keyword evidence="4 10" id="KW-0109">Calcium transport</keyword>
<feature type="transmembrane region" description="Helical" evidence="10">
    <location>
        <begin position="141"/>
        <end position="163"/>
    </location>
</feature>
<dbReference type="PANTHER" id="PTHR31503:SF22">
    <property type="entry name" value="VACUOLAR CALCIUM ION TRANSPORTER"/>
    <property type="match status" value="1"/>
</dbReference>
<keyword evidence="14" id="KW-1185">Reference proteome</keyword>
<dbReference type="InterPro" id="IPR044880">
    <property type="entry name" value="NCX_ion-bd_dom_sf"/>
</dbReference>
<feature type="domain" description="Sodium/calcium exchanger membrane region" evidence="12">
    <location>
        <begin position="76"/>
        <end position="233"/>
    </location>
</feature>
<feature type="transmembrane region" description="Helical" evidence="10">
    <location>
        <begin position="372"/>
        <end position="393"/>
    </location>
</feature>
<evidence type="ECO:0000256" key="6">
    <source>
        <dbReference type="ARBA" id="ARBA00022837"/>
    </source>
</evidence>
<evidence type="ECO:0000313" key="14">
    <source>
        <dbReference type="Proteomes" id="UP001610563"/>
    </source>
</evidence>
<organism evidence="13 14">
    <name type="scientific">Aspergillus keveii</name>
    <dbReference type="NCBI Taxonomy" id="714993"/>
    <lineage>
        <taxon>Eukaryota</taxon>
        <taxon>Fungi</taxon>
        <taxon>Dikarya</taxon>
        <taxon>Ascomycota</taxon>
        <taxon>Pezizomycotina</taxon>
        <taxon>Eurotiomycetes</taxon>
        <taxon>Eurotiomycetidae</taxon>
        <taxon>Eurotiales</taxon>
        <taxon>Aspergillaceae</taxon>
        <taxon>Aspergillus</taxon>
        <taxon>Aspergillus subgen. Nidulantes</taxon>
    </lineage>
</organism>
<dbReference type="InterPro" id="IPR004837">
    <property type="entry name" value="NaCa_Exmemb"/>
</dbReference>
<feature type="domain" description="Sodium/calcium exchanger membrane region" evidence="12">
    <location>
        <begin position="278"/>
        <end position="418"/>
    </location>
</feature>
<dbReference type="Pfam" id="PF01699">
    <property type="entry name" value="Na_Ca_ex"/>
    <property type="match status" value="2"/>
</dbReference>
<dbReference type="InterPro" id="IPR004713">
    <property type="entry name" value="CaH_exchang"/>
</dbReference>
<evidence type="ECO:0000256" key="2">
    <source>
        <dbReference type="ARBA" id="ARBA00008170"/>
    </source>
</evidence>
<keyword evidence="10" id="KW-0050">Antiport</keyword>
<dbReference type="EMBL" id="JBFTWV010000370">
    <property type="protein sequence ID" value="KAL2782619.1"/>
    <property type="molecule type" value="Genomic_DNA"/>
</dbReference>
<dbReference type="PANTHER" id="PTHR31503">
    <property type="entry name" value="VACUOLAR CALCIUM ION TRANSPORTER"/>
    <property type="match status" value="1"/>
</dbReference>
<feature type="transmembrane region" description="Helical" evidence="10">
    <location>
        <begin position="343"/>
        <end position="366"/>
    </location>
</feature>
<feature type="transmembrane region" description="Helical" evidence="10">
    <location>
        <begin position="400"/>
        <end position="420"/>
    </location>
</feature>
<keyword evidence="10" id="KW-0926">Vacuole</keyword>
<evidence type="ECO:0000256" key="1">
    <source>
        <dbReference type="ARBA" id="ARBA00004127"/>
    </source>
</evidence>
<dbReference type="InterPro" id="IPR004798">
    <property type="entry name" value="CAX-like"/>
</dbReference>
<keyword evidence="6 10" id="KW-0106">Calcium</keyword>
<evidence type="ECO:0000256" key="10">
    <source>
        <dbReference type="RuleBase" id="RU365028"/>
    </source>
</evidence>
<evidence type="ECO:0000259" key="12">
    <source>
        <dbReference type="Pfam" id="PF01699"/>
    </source>
</evidence>
<comment type="similarity">
    <text evidence="2 10">Belongs to the Ca(2+):cation antiporter (CaCA) (TC 2.A.19) family.</text>
</comment>
<comment type="caution">
    <text evidence="13">The sequence shown here is derived from an EMBL/GenBank/DDBJ whole genome shotgun (WGS) entry which is preliminary data.</text>
</comment>
<keyword evidence="8 10" id="KW-0406">Ion transport</keyword>
<feature type="transmembrane region" description="Helical" evidence="10">
    <location>
        <begin position="175"/>
        <end position="197"/>
    </location>
</feature>
<sequence length="425" mass="45753">MYRQASRARSPTERDPLLGGSQCDSASQRRDRDWKSGASHAIKQIPATLARTNANVLLLFVPLGIAAGALHWESSVVFALNFMAILPLAGLLSFATEELAATLGPTLGGLVNATCGNAVELIVGIIALMNRQIRIVQASMLGSLLSNILLVLGCCFLVGGVRYPEQSFNGTAASTMSSLMTVSSASLIIPATLYASLSSVKDESHKNESILFLSHWTAVVLLVVYVMYLYFQLKSHAHLFEGNWARDVEDPGECNIVGEEEEDQGNIYRLSAWAASTALIIVTVLVAICANYMVGSIDRTVEKMGISSTFIGTILIPIVGNAAEHATAVVVAFRGKMDLAINVAIGSSLQISLFVTPFLVVLGWIIEVDMTLDFHVFETVAIFLSNLVVVFLIQDGKSNYLEGCLCLGMYTILALAFYVYSEGIP</sequence>
<keyword evidence="3 10" id="KW-0813">Transport</keyword>
<evidence type="ECO:0000256" key="4">
    <source>
        <dbReference type="ARBA" id="ARBA00022568"/>
    </source>
</evidence>
<evidence type="ECO:0000256" key="8">
    <source>
        <dbReference type="ARBA" id="ARBA00023065"/>
    </source>
</evidence>
<feature type="transmembrane region" description="Helical" evidence="10">
    <location>
        <begin position="209"/>
        <end position="231"/>
    </location>
</feature>
<feature type="transmembrane region" description="Helical" evidence="10">
    <location>
        <begin position="107"/>
        <end position="129"/>
    </location>
</feature>
<evidence type="ECO:0000313" key="13">
    <source>
        <dbReference type="EMBL" id="KAL2782619.1"/>
    </source>
</evidence>
<evidence type="ECO:0000256" key="9">
    <source>
        <dbReference type="ARBA" id="ARBA00023136"/>
    </source>
</evidence>
<evidence type="ECO:0000256" key="5">
    <source>
        <dbReference type="ARBA" id="ARBA00022692"/>
    </source>
</evidence>
<proteinExistence type="inferred from homology"/>
<reference evidence="13 14" key="1">
    <citation type="submission" date="2024-07" db="EMBL/GenBank/DDBJ databases">
        <title>Section-level genome sequencing and comparative genomics of Aspergillus sections Usti and Cavernicolus.</title>
        <authorList>
            <consortium name="Lawrence Berkeley National Laboratory"/>
            <person name="Nybo J.L."/>
            <person name="Vesth T.C."/>
            <person name="Theobald S."/>
            <person name="Frisvad J.C."/>
            <person name="Larsen T.O."/>
            <person name="Kjaerboelling I."/>
            <person name="Rothschild-Mancinelli K."/>
            <person name="Lyhne E.K."/>
            <person name="Kogle M.E."/>
            <person name="Barry K."/>
            <person name="Clum A."/>
            <person name="Na H."/>
            <person name="Ledsgaard L."/>
            <person name="Lin J."/>
            <person name="Lipzen A."/>
            <person name="Kuo A."/>
            <person name="Riley R."/>
            <person name="Mondo S."/>
            <person name="Labutti K."/>
            <person name="Haridas S."/>
            <person name="Pangalinan J."/>
            <person name="Salamov A.A."/>
            <person name="Simmons B.A."/>
            <person name="Magnuson J.K."/>
            <person name="Chen J."/>
            <person name="Drula E."/>
            <person name="Henrissat B."/>
            <person name="Wiebenga A."/>
            <person name="Lubbers R.J."/>
            <person name="Gomes A.C."/>
            <person name="Makela M.R."/>
            <person name="Stajich J."/>
            <person name="Grigoriev I.V."/>
            <person name="Mortensen U.H."/>
            <person name="De Vries R.P."/>
            <person name="Baker S.E."/>
            <person name="Andersen M.R."/>
        </authorList>
    </citation>
    <scope>NUCLEOTIDE SEQUENCE [LARGE SCALE GENOMIC DNA]</scope>
    <source>
        <strain evidence="13 14">CBS 209.92</strain>
    </source>
</reference>
<feature type="transmembrane region" description="Helical" evidence="10">
    <location>
        <begin position="76"/>
        <end position="95"/>
    </location>
</feature>
<evidence type="ECO:0000256" key="11">
    <source>
        <dbReference type="SAM" id="MobiDB-lite"/>
    </source>
</evidence>
<keyword evidence="9 10" id="KW-0472">Membrane</keyword>
<evidence type="ECO:0000256" key="7">
    <source>
        <dbReference type="ARBA" id="ARBA00022989"/>
    </source>
</evidence>
<dbReference type="Gene3D" id="1.20.1420.30">
    <property type="entry name" value="NCX, central ion-binding region"/>
    <property type="match status" value="2"/>
</dbReference>
<protein>
    <recommendedName>
        <fullName evidence="10">Vacuolar calcium ion transporter</fullName>
    </recommendedName>
</protein>
<keyword evidence="7 10" id="KW-1133">Transmembrane helix</keyword>
<feature type="region of interest" description="Disordered" evidence="11">
    <location>
        <begin position="1"/>
        <end position="32"/>
    </location>
</feature>
<name>A0ABR4FHA2_9EURO</name>
<dbReference type="NCBIfam" id="TIGR00846">
    <property type="entry name" value="caca2"/>
    <property type="match status" value="1"/>
</dbReference>
<evidence type="ECO:0000256" key="3">
    <source>
        <dbReference type="ARBA" id="ARBA00022448"/>
    </source>
</evidence>
<gene>
    <name evidence="13" type="ORF">BJX66DRAFT_320267</name>
</gene>
<dbReference type="NCBIfam" id="TIGR00378">
    <property type="entry name" value="cax"/>
    <property type="match status" value="1"/>
</dbReference>
<feature type="transmembrane region" description="Helical" evidence="10">
    <location>
        <begin position="272"/>
        <end position="294"/>
    </location>
</feature>
<comment type="caution">
    <text evidence="10">Lacks conserved residue(s) required for the propagation of feature annotation.</text>
</comment>